<name>A0A168Q348_MUCCL</name>
<reference evidence="1 2" key="1">
    <citation type="submission" date="2015-06" db="EMBL/GenBank/DDBJ databases">
        <title>Expansion of signal transduction pathways in fungi by whole-genome duplication.</title>
        <authorList>
            <consortium name="DOE Joint Genome Institute"/>
            <person name="Corrochano L.M."/>
            <person name="Kuo A."/>
            <person name="Marcet-Houben M."/>
            <person name="Polaino S."/>
            <person name="Salamov A."/>
            <person name="Villalobos J.M."/>
            <person name="Alvarez M.I."/>
            <person name="Avalos J."/>
            <person name="Benito E.P."/>
            <person name="Benoit I."/>
            <person name="Burger G."/>
            <person name="Camino L.P."/>
            <person name="Canovas D."/>
            <person name="Cerda-Olmedo E."/>
            <person name="Cheng J.-F."/>
            <person name="Dominguez A."/>
            <person name="Elias M."/>
            <person name="Eslava A.P."/>
            <person name="Glaser F."/>
            <person name="Grimwood J."/>
            <person name="Gutierrez G."/>
            <person name="Heitman J."/>
            <person name="Henrissat B."/>
            <person name="Iturriaga E.A."/>
            <person name="Lang B.F."/>
            <person name="Lavin J.L."/>
            <person name="Lee S."/>
            <person name="Li W."/>
            <person name="Lindquist E."/>
            <person name="Lopez-Garcia S."/>
            <person name="Luque E.M."/>
            <person name="Marcos A.T."/>
            <person name="Martin J."/>
            <person name="Mccluskey K."/>
            <person name="Medina H.R."/>
            <person name="Miralles-Duran A."/>
            <person name="Miyazaki A."/>
            <person name="Munoz-Torres E."/>
            <person name="Oguiza J.A."/>
            <person name="Ohm R."/>
            <person name="Olmedo M."/>
            <person name="Orejas M."/>
            <person name="Ortiz-Castellanos L."/>
            <person name="Pisabarro A.G."/>
            <person name="Rodriguez-Romero J."/>
            <person name="Ruiz-Herrera J."/>
            <person name="Ruiz-Vazquez R."/>
            <person name="Sanz C."/>
            <person name="Schackwitz W."/>
            <person name="Schmutz J."/>
            <person name="Shahriari M."/>
            <person name="Shelest E."/>
            <person name="Silva-Franco F."/>
            <person name="Soanes D."/>
            <person name="Syed K."/>
            <person name="Tagua V.G."/>
            <person name="Talbot N.J."/>
            <person name="Thon M."/>
            <person name="De Vries R.P."/>
            <person name="Wiebenga A."/>
            <person name="Yadav J.S."/>
            <person name="Braun E.L."/>
            <person name="Baker S."/>
            <person name="Garre V."/>
            <person name="Horwitz B."/>
            <person name="Torres-Martinez S."/>
            <person name="Idnurm A."/>
            <person name="Herrera-Estrella A."/>
            <person name="Gabaldon T."/>
            <person name="Grigoriev I.V."/>
        </authorList>
    </citation>
    <scope>NUCLEOTIDE SEQUENCE [LARGE SCALE GENOMIC DNA]</scope>
    <source>
        <strain evidence="1 2">CBS 277.49</strain>
    </source>
</reference>
<protein>
    <recommendedName>
        <fullName evidence="3">Endonuclease/exonuclease/phosphatase domain-containing protein</fullName>
    </recommendedName>
</protein>
<dbReference type="VEuPathDB" id="FungiDB:MUCCIDRAFT_76488"/>
<accession>A0A168Q348</accession>
<dbReference type="EMBL" id="AMYB01000001">
    <property type="protein sequence ID" value="OAD08618.1"/>
    <property type="molecule type" value="Genomic_DNA"/>
</dbReference>
<comment type="caution">
    <text evidence="1">The sequence shown here is derived from an EMBL/GenBank/DDBJ whole genome shotgun (WGS) entry which is preliminary data.</text>
</comment>
<dbReference type="InterPro" id="IPR036691">
    <property type="entry name" value="Endo/exonu/phosph_ase_sf"/>
</dbReference>
<sequence length="422" mass="49288">MQFSSQSSTYTQHCGIISLSNKYVITPIDTGIEGRFILAHIHYATEEEPSSFNSTATILNIYGKANSKKDNVEFYTELMQHTFLIHKITTIRNNMIVLGDFNYKYESRRVDGSVEATTVEWTSLLDEHFIDCFWENKQPTFHGPLRNNYILDYIFCNTASYVDVRDCNQEYLNKNWTDHEMLIITLQLQKDTSQGPGAYKCNPFLAKNHKFRRDLVTFLQGLQPQVEIRQADDSPQEVWDWIKGEFKEYVRKYQLAELNWRRQALKKLQAKRNRWMRAKKHRGLIFQGLDTINLLIGELQASIAEIEVLKLGKYWRENGETNAGFLKKLTVSRQNKRQLKQLRHPVTQTLHSDQDTMSEIAGSFYTNLYTPIAPDARSQRLLLTQITPDMQLNQEQQSLLELPIDMDDLLFELMVFPTNSYA</sequence>
<proteinExistence type="predicted"/>
<dbReference type="Proteomes" id="UP000077051">
    <property type="component" value="Unassembled WGS sequence"/>
</dbReference>
<evidence type="ECO:0008006" key="3">
    <source>
        <dbReference type="Google" id="ProtNLM"/>
    </source>
</evidence>
<dbReference type="AlphaFoldDB" id="A0A168Q348"/>
<gene>
    <name evidence="1" type="ORF">MUCCIDRAFT_76488</name>
</gene>
<dbReference type="Gene3D" id="3.60.10.10">
    <property type="entry name" value="Endonuclease/exonuclease/phosphatase"/>
    <property type="match status" value="1"/>
</dbReference>
<dbReference type="OrthoDB" id="2443300at2759"/>
<evidence type="ECO:0000313" key="2">
    <source>
        <dbReference type="Proteomes" id="UP000077051"/>
    </source>
</evidence>
<keyword evidence="2" id="KW-1185">Reference proteome</keyword>
<organism evidence="1 2">
    <name type="scientific">Mucor lusitanicus CBS 277.49</name>
    <dbReference type="NCBI Taxonomy" id="747725"/>
    <lineage>
        <taxon>Eukaryota</taxon>
        <taxon>Fungi</taxon>
        <taxon>Fungi incertae sedis</taxon>
        <taxon>Mucoromycota</taxon>
        <taxon>Mucoromycotina</taxon>
        <taxon>Mucoromycetes</taxon>
        <taxon>Mucorales</taxon>
        <taxon>Mucorineae</taxon>
        <taxon>Mucoraceae</taxon>
        <taxon>Mucor</taxon>
    </lineage>
</organism>
<dbReference type="SUPFAM" id="SSF56219">
    <property type="entry name" value="DNase I-like"/>
    <property type="match status" value="1"/>
</dbReference>
<evidence type="ECO:0000313" key="1">
    <source>
        <dbReference type="EMBL" id="OAD08618.1"/>
    </source>
</evidence>